<accession>A0A0E9TIA6</accession>
<feature type="chain" id="PRO_5002433377" evidence="1">
    <location>
        <begin position="17"/>
        <end position="20"/>
    </location>
</feature>
<protein>
    <submittedName>
        <fullName evidence="2">Uncharacterized protein</fullName>
    </submittedName>
</protein>
<sequence>MFCLLLLFLRYLFVLGKHLQ</sequence>
<feature type="signal peptide" evidence="1">
    <location>
        <begin position="1"/>
        <end position="16"/>
    </location>
</feature>
<proteinExistence type="predicted"/>
<evidence type="ECO:0000313" key="2">
    <source>
        <dbReference type="EMBL" id="JAH53202.1"/>
    </source>
</evidence>
<name>A0A0E9TIA6_ANGAN</name>
<reference evidence="2" key="2">
    <citation type="journal article" date="2015" name="Fish Shellfish Immunol.">
        <title>Early steps in the European eel (Anguilla anguilla)-Vibrio vulnificus interaction in the gills: Role of the RtxA13 toxin.</title>
        <authorList>
            <person name="Callol A."/>
            <person name="Pajuelo D."/>
            <person name="Ebbesson L."/>
            <person name="Teles M."/>
            <person name="MacKenzie S."/>
            <person name="Amaro C."/>
        </authorList>
    </citation>
    <scope>NUCLEOTIDE SEQUENCE</scope>
</reference>
<dbReference type="EMBL" id="GBXM01055375">
    <property type="protein sequence ID" value="JAH53202.1"/>
    <property type="molecule type" value="Transcribed_RNA"/>
</dbReference>
<keyword evidence="1" id="KW-0732">Signal</keyword>
<evidence type="ECO:0000256" key="1">
    <source>
        <dbReference type="SAM" id="SignalP"/>
    </source>
</evidence>
<organism evidence="2">
    <name type="scientific">Anguilla anguilla</name>
    <name type="common">European freshwater eel</name>
    <name type="synonym">Muraena anguilla</name>
    <dbReference type="NCBI Taxonomy" id="7936"/>
    <lineage>
        <taxon>Eukaryota</taxon>
        <taxon>Metazoa</taxon>
        <taxon>Chordata</taxon>
        <taxon>Craniata</taxon>
        <taxon>Vertebrata</taxon>
        <taxon>Euteleostomi</taxon>
        <taxon>Actinopterygii</taxon>
        <taxon>Neopterygii</taxon>
        <taxon>Teleostei</taxon>
        <taxon>Anguilliformes</taxon>
        <taxon>Anguillidae</taxon>
        <taxon>Anguilla</taxon>
    </lineage>
</organism>
<reference evidence="2" key="1">
    <citation type="submission" date="2014-11" db="EMBL/GenBank/DDBJ databases">
        <authorList>
            <person name="Amaro Gonzalez C."/>
        </authorList>
    </citation>
    <scope>NUCLEOTIDE SEQUENCE</scope>
</reference>
<dbReference type="AlphaFoldDB" id="A0A0E9TIA6"/>